<sequence>MWQDVQRRNRTGLNKPTDAELHFAIEKLFYHMDLNRSFCFFIDELDEINGGYYEMVKFIKKTVQNPRIKVIVSSRPIPIFVSELSQFPSLRLQDPNGGDSTTCIQDTVGSHSYMQILAVSDLVVSGILLHELIKKAPGILLLWDVLACQSVIEGFAAYDNI</sequence>
<dbReference type="Proteomes" id="UP001148614">
    <property type="component" value="Unassembled WGS sequence"/>
</dbReference>
<dbReference type="AlphaFoldDB" id="A0A9W8NH76"/>
<proteinExistence type="predicted"/>
<gene>
    <name evidence="1" type="ORF">NPX13_g3728</name>
</gene>
<reference evidence="1" key="1">
    <citation type="submission" date="2022-07" db="EMBL/GenBank/DDBJ databases">
        <title>Genome Sequence of Xylaria arbuscula.</title>
        <authorList>
            <person name="Buettner E."/>
        </authorList>
    </citation>
    <scope>NUCLEOTIDE SEQUENCE</scope>
    <source>
        <strain evidence="1">VT107</strain>
    </source>
</reference>
<dbReference type="PANTHER" id="PTHR10039">
    <property type="entry name" value="AMELOGENIN"/>
    <property type="match status" value="1"/>
</dbReference>
<comment type="caution">
    <text evidence="1">The sequence shown here is derived from an EMBL/GenBank/DDBJ whole genome shotgun (WGS) entry which is preliminary data.</text>
</comment>
<protein>
    <submittedName>
        <fullName evidence="1">Uncharacterized protein</fullName>
    </submittedName>
</protein>
<keyword evidence="2" id="KW-1185">Reference proteome</keyword>
<accession>A0A9W8NH76</accession>
<evidence type="ECO:0000313" key="1">
    <source>
        <dbReference type="EMBL" id="KAJ3576353.1"/>
    </source>
</evidence>
<name>A0A9W8NH76_9PEZI</name>
<organism evidence="1 2">
    <name type="scientific">Xylaria arbuscula</name>
    <dbReference type="NCBI Taxonomy" id="114810"/>
    <lineage>
        <taxon>Eukaryota</taxon>
        <taxon>Fungi</taxon>
        <taxon>Dikarya</taxon>
        <taxon>Ascomycota</taxon>
        <taxon>Pezizomycotina</taxon>
        <taxon>Sordariomycetes</taxon>
        <taxon>Xylariomycetidae</taxon>
        <taxon>Xylariales</taxon>
        <taxon>Xylariaceae</taxon>
        <taxon>Xylaria</taxon>
    </lineage>
</organism>
<evidence type="ECO:0000313" key="2">
    <source>
        <dbReference type="Proteomes" id="UP001148614"/>
    </source>
</evidence>
<dbReference type="PANTHER" id="PTHR10039:SF5">
    <property type="entry name" value="NACHT DOMAIN-CONTAINING PROTEIN"/>
    <property type="match status" value="1"/>
</dbReference>
<dbReference type="EMBL" id="JANPWZ010000481">
    <property type="protein sequence ID" value="KAJ3576353.1"/>
    <property type="molecule type" value="Genomic_DNA"/>
</dbReference>